<dbReference type="SUPFAM" id="SSF55729">
    <property type="entry name" value="Acyl-CoA N-acyltransferases (Nat)"/>
    <property type="match status" value="1"/>
</dbReference>
<dbReference type="Gene3D" id="3.40.630.30">
    <property type="match status" value="1"/>
</dbReference>
<protein>
    <recommendedName>
        <fullName evidence="1">N-acetyltransferase domain-containing protein</fullName>
    </recommendedName>
</protein>
<dbReference type="PANTHER" id="PTHR42791">
    <property type="entry name" value="GNAT FAMILY ACETYLTRANSFERASE"/>
    <property type="match status" value="1"/>
</dbReference>
<dbReference type="AlphaFoldDB" id="A0A9W8YUJ8"/>
<comment type="caution">
    <text evidence="2">The sequence shown here is derived from an EMBL/GenBank/DDBJ whole genome shotgun (WGS) entry which is preliminary data.</text>
</comment>
<keyword evidence="3" id="KW-1185">Reference proteome</keyword>
<dbReference type="PANTHER" id="PTHR42791:SF17">
    <property type="entry name" value="ACETYLTRANSFERASE, GNAT FAMILY FAMILY (AFU_ORTHOLOGUE AFUA_8G05690)"/>
    <property type="match status" value="1"/>
</dbReference>
<dbReference type="OrthoDB" id="196847at2759"/>
<organism evidence="2 3">
    <name type="scientific">Gnomoniopsis smithogilvyi</name>
    <dbReference type="NCBI Taxonomy" id="1191159"/>
    <lineage>
        <taxon>Eukaryota</taxon>
        <taxon>Fungi</taxon>
        <taxon>Dikarya</taxon>
        <taxon>Ascomycota</taxon>
        <taxon>Pezizomycotina</taxon>
        <taxon>Sordariomycetes</taxon>
        <taxon>Sordariomycetidae</taxon>
        <taxon>Diaporthales</taxon>
        <taxon>Gnomoniaceae</taxon>
        <taxon>Gnomoniopsis</taxon>
    </lineage>
</organism>
<accession>A0A9W8YUJ8</accession>
<dbReference type="EMBL" id="JAPEVB010000003">
    <property type="protein sequence ID" value="KAJ4391861.1"/>
    <property type="molecule type" value="Genomic_DNA"/>
</dbReference>
<dbReference type="InterPro" id="IPR052523">
    <property type="entry name" value="Trichothecene_AcTrans"/>
</dbReference>
<evidence type="ECO:0000259" key="1">
    <source>
        <dbReference type="PROSITE" id="PS51186"/>
    </source>
</evidence>
<dbReference type="InterPro" id="IPR016181">
    <property type="entry name" value="Acyl_CoA_acyltransferase"/>
</dbReference>
<proteinExistence type="predicted"/>
<dbReference type="Pfam" id="PF00583">
    <property type="entry name" value="Acetyltransf_1"/>
    <property type="match status" value="1"/>
</dbReference>
<dbReference type="GO" id="GO:0016747">
    <property type="term" value="F:acyltransferase activity, transferring groups other than amino-acyl groups"/>
    <property type="evidence" value="ECO:0007669"/>
    <property type="project" value="InterPro"/>
</dbReference>
<dbReference type="InterPro" id="IPR000182">
    <property type="entry name" value="GNAT_dom"/>
</dbReference>
<evidence type="ECO:0000313" key="3">
    <source>
        <dbReference type="Proteomes" id="UP001140453"/>
    </source>
</evidence>
<reference evidence="2" key="1">
    <citation type="submission" date="2022-10" db="EMBL/GenBank/DDBJ databases">
        <title>Tapping the CABI collections for fungal endophytes: first genome assemblies for Collariella, Neodidymelliopsis, Ascochyta clinopodiicola, Didymella pomorum, Didymosphaeria variabile, Neocosmospora piperis and Neocucurbitaria cava.</title>
        <authorList>
            <person name="Hill R."/>
        </authorList>
    </citation>
    <scope>NUCLEOTIDE SEQUENCE</scope>
    <source>
        <strain evidence="2">IMI 355082</strain>
    </source>
</reference>
<dbReference type="Proteomes" id="UP001140453">
    <property type="component" value="Unassembled WGS sequence"/>
</dbReference>
<sequence>MDSLGRSIRIRDATVDDSLQAIARVYFEGFSTTVLHQRLFPGGGSPSAKEKYMCRLRKDVSLDPFSTSPVRVIVKVAELLPHNGEEPKIIALAKWKFVKESLPVEMWKVKKQDVVTEEEVGEGVNLELWRTFNGKMQQFQAEAMRGDRCLHLGSLVCHPDYRGLGAARALLQWGVELADKERIPAFLEASPHCYPLYKRFGFQDIGMYEFALPDTGLIDDKDLGAEMCPEWGAKPKGFLRAAIMRRLPR</sequence>
<feature type="domain" description="N-acetyltransferase" evidence="1">
    <location>
        <begin position="147"/>
        <end position="224"/>
    </location>
</feature>
<evidence type="ECO:0000313" key="2">
    <source>
        <dbReference type="EMBL" id="KAJ4391861.1"/>
    </source>
</evidence>
<dbReference type="PROSITE" id="PS51186">
    <property type="entry name" value="GNAT"/>
    <property type="match status" value="1"/>
</dbReference>
<dbReference type="CDD" id="cd04301">
    <property type="entry name" value="NAT_SF"/>
    <property type="match status" value="1"/>
</dbReference>
<name>A0A9W8YUJ8_9PEZI</name>
<gene>
    <name evidence="2" type="ORF">N0V93_005481</name>
</gene>